<evidence type="ECO:0000256" key="1">
    <source>
        <dbReference type="SAM" id="SignalP"/>
    </source>
</evidence>
<dbReference type="EMBL" id="CP006912">
    <property type="protein sequence ID" value="AHB50125.1"/>
    <property type="molecule type" value="Genomic_DNA"/>
</dbReference>
<feature type="chain" id="PRO_5004740734" description="Lysozyme inhibitor LprI-like N-terminal domain-containing protein" evidence="1">
    <location>
        <begin position="22"/>
        <end position="120"/>
    </location>
</feature>
<organism evidence="3 4">
    <name type="scientific">Hyphomicrobium nitrativorans NL23</name>
    <dbReference type="NCBI Taxonomy" id="1029756"/>
    <lineage>
        <taxon>Bacteria</taxon>
        <taxon>Pseudomonadati</taxon>
        <taxon>Pseudomonadota</taxon>
        <taxon>Alphaproteobacteria</taxon>
        <taxon>Hyphomicrobiales</taxon>
        <taxon>Hyphomicrobiaceae</taxon>
        <taxon>Hyphomicrobium</taxon>
    </lineage>
</organism>
<feature type="domain" description="Lysozyme inhibitor LprI-like N-terminal" evidence="2">
    <location>
        <begin position="27"/>
        <end position="115"/>
    </location>
</feature>
<sequence>MSRRFALVLCTVAFAPAHVYADTHHDCNDRESTVDITQCLADTADKLDGIIDSLVGKAESGAAPDVAEAMKAAQNAWLKYRDAACLVHRLGEGSIAAIEAAECRVRLTGQRLGELRHVSE</sequence>
<gene>
    <name evidence="3" type="ORF">W911_08645</name>
</gene>
<dbReference type="Proteomes" id="UP000018542">
    <property type="component" value="Chromosome"/>
</dbReference>
<dbReference type="Gene3D" id="1.20.1270.180">
    <property type="match status" value="1"/>
</dbReference>
<evidence type="ECO:0000259" key="2">
    <source>
        <dbReference type="Pfam" id="PF07007"/>
    </source>
</evidence>
<reference evidence="3 4" key="1">
    <citation type="journal article" date="2014" name="Genome Announc.">
        <title>Complete Genome Sequence of Hyphomicrobium nitrativorans Strain NL23, a Denitrifying Bacterium Isolated from Biofilm of a Methanol-Fed Denitrification System Treating Seawater at the Montreal Biodome.</title>
        <authorList>
            <person name="Martineau C."/>
            <person name="Villeneuve C."/>
            <person name="Mauffrey F."/>
            <person name="Villemur R."/>
        </authorList>
    </citation>
    <scope>NUCLEOTIDE SEQUENCE [LARGE SCALE GENOMIC DNA]</scope>
    <source>
        <strain evidence="3">NL23</strain>
    </source>
</reference>
<dbReference type="PATRIC" id="fig|1029756.8.peg.1807"/>
<proteinExistence type="predicted"/>
<dbReference type="Pfam" id="PF07007">
    <property type="entry name" value="LprI"/>
    <property type="match status" value="1"/>
</dbReference>
<keyword evidence="1" id="KW-0732">Signal</keyword>
<dbReference type="AlphaFoldDB" id="V5SJ58"/>
<evidence type="ECO:0000313" key="3">
    <source>
        <dbReference type="EMBL" id="AHB50125.1"/>
    </source>
</evidence>
<accession>V5SJ58</accession>
<dbReference type="KEGG" id="hni:W911_08645"/>
<dbReference type="RefSeq" id="WP_023787106.1">
    <property type="nucleotide sequence ID" value="NC_022997.1"/>
</dbReference>
<dbReference type="OrthoDB" id="7340239at2"/>
<name>V5SJ58_9HYPH</name>
<evidence type="ECO:0000313" key="4">
    <source>
        <dbReference type="Proteomes" id="UP000018542"/>
    </source>
</evidence>
<dbReference type="InterPro" id="IPR009739">
    <property type="entry name" value="LprI-like_N"/>
</dbReference>
<protein>
    <recommendedName>
        <fullName evidence="2">Lysozyme inhibitor LprI-like N-terminal domain-containing protein</fullName>
    </recommendedName>
</protein>
<keyword evidence="4" id="KW-1185">Reference proteome</keyword>
<dbReference type="HOGENOM" id="CLU_2046458_0_0_5"/>
<feature type="signal peptide" evidence="1">
    <location>
        <begin position="1"/>
        <end position="21"/>
    </location>
</feature>
<dbReference type="STRING" id="1029756.W911_08645"/>